<dbReference type="RefSeq" id="WP_120113057.1">
    <property type="nucleotide sequence ID" value="NZ_QXQB01000004.1"/>
</dbReference>
<dbReference type="AlphaFoldDB" id="A0A3A6PDS7"/>
<evidence type="ECO:0000313" key="3">
    <source>
        <dbReference type="Proteomes" id="UP000267798"/>
    </source>
</evidence>
<feature type="transmembrane region" description="Helical" evidence="1">
    <location>
        <begin position="105"/>
        <end position="125"/>
    </location>
</feature>
<feature type="transmembrane region" description="Helical" evidence="1">
    <location>
        <begin position="43"/>
        <end position="62"/>
    </location>
</feature>
<organism evidence="2 3">
    <name type="scientific">Paenibacillus pinisoli</name>
    <dbReference type="NCBI Taxonomy" id="1276110"/>
    <lineage>
        <taxon>Bacteria</taxon>
        <taxon>Bacillati</taxon>
        <taxon>Bacillota</taxon>
        <taxon>Bacilli</taxon>
        <taxon>Bacillales</taxon>
        <taxon>Paenibacillaceae</taxon>
        <taxon>Paenibacillus</taxon>
    </lineage>
</organism>
<evidence type="ECO:0000313" key="2">
    <source>
        <dbReference type="EMBL" id="RJX38240.1"/>
    </source>
</evidence>
<reference evidence="2 3" key="1">
    <citation type="submission" date="2018-09" db="EMBL/GenBank/DDBJ databases">
        <title>Paenibacillus aracenensis nov. sp. isolated from a cave in southern Spain.</title>
        <authorList>
            <person name="Jurado V."/>
            <person name="Gutierrez-Patricio S."/>
            <person name="Gonzalez-Pimentel J.L."/>
            <person name="Miller A.Z."/>
            <person name="Laiz L."/>
            <person name="Saiz-Jimenez C."/>
        </authorList>
    </citation>
    <scope>NUCLEOTIDE SEQUENCE [LARGE SCALE GENOMIC DNA]</scope>
    <source>
        <strain evidence="2 3">JCM 19203</strain>
    </source>
</reference>
<proteinExistence type="predicted"/>
<evidence type="ECO:0000256" key="1">
    <source>
        <dbReference type="SAM" id="Phobius"/>
    </source>
</evidence>
<protein>
    <submittedName>
        <fullName evidence="2">Uncharacterized protein</fullName>
    </submittedName>
</protein>
<feature type="transmembrane region" description="Helical" evidence="1">
    <location>
        <begin position="74"/>
        <end position="99"/>
    </location>
</feature>
<dbReference type="OrthoDB" id="2619284at2"/>
<comment type="caution">
    <text evidence="2">The sequence shown here is derived from an EMBL/GenBank/DDBJ whole genome shotgun (WGS) entry which is preliminary data.</text>
</comment>
<keyword evidence="1" id="KW-0472">Membrane</keyword>
<gene>
    <name evidence="2" type="ORF">D3P09_19455</name>
</gene>
<sequence length="134" mass="14172">MTRTFIVLAGLLSVIAGLAYIGTTWLAADFLGPEAGSERDTVRFWGICSIIAGALLLGLLSARPWMKEGLSDGLLIAALSAIFIIQIPPFGLWMLGFIISGYTAVLGILLHGALMVCVCVTFGFARRGLAREAA</sequence>
<keyword evidence="3" id="KW-1185">Reference proteome</keyword>
<name>A0A3A6PDS7_9BACL</name>
<keyword evidence="1" id="KW-0812">Transmembrane</keyword>
<accession>A0A3A6PDS7</accession>
<keyword evidence="1" id="KW-1133">Transmembrane helix</keyword>
<dbReference type="Proteomes" id="UP000267798">
    <property type="component" value="Unassembled WGS sequence"/>
</dbReference>
<dbReference type="EMBL" id="QXQB01000004">
    <property type="protein sequence ID" value="RJX38240.1"/>
    <property type="molecule type" value="Genomic_DNA"/>
</dbReference>